<dbReference type="InterPro" id="IPR015797">
    <property type="entry name" value="NUDIX_hydrolase-like_dom_sf"/>
</dbReference>
<dbReference type="RefSeq" id="WP_221270781.1">
    <property type="nucleotide sequence ID" value="NZ_JACHCF010000027.1"/>
</dbReference>
<dbReference type="GO" id="GO:0004081">
    <property type="term" value="F:bis(5'-nucleosyl)-tetraphosphatase (asymmetrical) activity"/>
    <property type="evidence" value="ECO:0007669"/>
    <property type="project" value="TreeGrafter"/>
</dbReference>
<accession>A0A7W9DMF8</accession>
<dbReference type="InterPro" id="IPR000086">
    <property type="entry name" value="NUDIX_hydrolase_dom"/>
</dbReference>
<dbReference type="CDD" id="cd04662">
    <property type="entry name" value="NUDIX_Hydrolase"/>
    <property type="match status" value="1"/>
</dbReference>
<dbReference type="GO" id="GO:0006754">
    <property type="term" value="P:ATP biosynthetic process"/>
    <property type="evidence" value="ECO:0007669"/>
    <property type="project" value="TreeGrafter"/>
</dbReference>
<evidence type="ECO:0000259" key="2">
    <source>
        <dbReference type="PROSITE" id="PS51462"/>
    </source>
</evidence>
<dbReference type="PROSITE" id="PS51462">
    <property type="entry name" value="NUDIX"/>
    <property type="match status" value="1"/>
</dbReference>
<dbReference type="Pfam" id="PF00293">
    <property type="entry name" value="NUDIX"/>
    <property type="match status" value="1"/>
</dbReference>
<evidence type="ECO:0000313" key="3">
    <source>
        <dbReference type="EMBL" id="MBB5624277.1"/>
    </source>
</evidence>
<dbReference type="SUPFAM" id="SSF55811">
    <property type="entry name" value="Nudix"/>
    <property type="match status" value="1"/>
</dbReference>
<comment type="caution">
    <text evidence="3">The sequence shown here is derived from an EMBL/GenBank/DDBJ whole genome shotgun (WGS) entry which is preliminary data.</text>
</comment>
<dbReference type="InterPro" id="IPR020084">
    <property type="entry name" value="NUDIX_hydrolase_CS"/>
</dbReference>
<dbReference type="PANTHER" id="PTHR21340:SF7">
    <property type="entry name" value="NUDIX HYDROLASE DOMAIN-CONTAINING PROTEIN"/>
    <property type="match status" value="1"/>
</dbReference>
<evidence type="ECO:0000256" key="1">
    <source>
        <dbReference type="ARBA" id="ARBA00022801"/>
    </source>
</evidence>
<keyword evidence="1 3" id="KW-0378">Hydrolase</keyword>
<feature type="non-terminal residue" evidence="3">
    <location>
        <position position="1"/>
    </location>
</feature>
<reference evidence="3 4" key="1">
    <citation type="submission" date="2020-08" db="EMBL/GenBank/DDBJ databases">
        <title>Genomic Encyclopedia of Type Strains, Phase IV (KMG-V): Genome sequencing to study the core and pangenomes of soil and plant-associated prokaryotes.</title>
        <authorList>
            <person name="Whitman W."/>
        </authorList>
    </citation>
    <scope>NUCLEOTIDE SEQUENCE [LARGE SCALE GENOMIC DNA]</scope>
    <source>
        <strain evidence="3 4">MP7CTX6</strain>
    </source>
</reference>
<dbReference type="Gene3D" id="3.90.79.10">
    <property type="entry name" value="Nucleoside Triphosphate Pyrophosphohydrolase"/>
    <property type="match status" value="1"/>
</dbReference>
<evidence type="ECO:0000313" key="4">
    <source>
        <dbReference type="Proteomes" id="UP000537718"/>
    </source>
</evidence>
<dbReference type="PANTHER" id="PTHR21340">
    <property type="entry name" value="DIADENOSINE 5,5-P1,P4-TETRAPHOSPHATE PYROPHOSPHOHYDROLASE MUTT"/>
    <property type="match status" value="1"/>
</dbReference>
<organism evidence="3 4">
    <name type="scientific">Pedobacter cryoconitis</name>
    <dbReference type="NCBI Taxonomy" id="188932"/>
    <lineage>
        <taxon>Bacteria</taxon>
        <taxon>Pseudomonadati</taxon>
        <taxon>Bacteroidota</taxon>
        <taxon>Sphingobacteriia</taxon>
        <taxon>Sphingobacteriales</taxon>
        <taxon>Sphingobacteriaceae</taxon>
        <taxon>Pedobacter</taxon>
    </lineage>
</organism>
<feature type="domain" description="Nudix hydrolase" evidence="2">
    <location>
        <begin position="12"/>
        <end position="157"/>
    </location>
</feature>
<dbReference type="InterPro" id="IPR051325">
    <property type="entry name" value="Nudix_hydrolase_domain"/>
</dbReference>
<dbReference type="Proteomes" id="UP000537718">
    <property type="component" value="Unassembled WGS sequence"/>
</dbReference>
<dbReference type="AlphaFoldDB" id="A0A7W9DMF8"/>
<protein>
    <submittedName>
        <fullName evidence="3">Putative NUDIX family NTP pyrophosphohydrolase</fullName>
    </submittedName>
</protein>
<sequence>LPFKVKNSFYRPRYAWSRILLLNGQLLGKLTHPGGPFFRHKDKGYWTIPKGEPVAQEELLSTALREFYEETGYSPAGDFKELKSIVQKAGKVVHCWAVAGDLNPSNMVCNTFALEWPPRSGKIVDFPEVDKGNWFSLDQARLLINSMQISFLDELEEMLTTG</sequence>
<name>A0A7W9DMF8_9SPHI</name>
<proteinExistence type="predicted"/>
<dbReference type="EMBL" id="JACHCF010000027">
    <property type="protein sequence ID" value="MBB5624277.1"/>
    <property type="molecule type" value="Genomic_DNA"/>
</dbReference>
<gene>
    <name evidence="3" type="ORF">HDE69_005378</name>
</gene>
<dbReference type="GO" id="GO:0006167">
    <property type="term" value="P:AMP biosynthetic process"/>
    <property type="evidence" value="ECO:0007669"/>
    <property type="project" value="TreeGrafter"/>
</dbReference>
<dbReference type="PROSITE" id="PS00893">
    <property type="entry name" value="NUDIX_BOX"/>
    <property type="match status" value="1"/>
</dbReference>